<feature type="domain" description="Reverse transcriptase" evidence="1">
    <location>
        <begin position="1"/>
        <end position="132"/>
    </location>
</feature>
<dbReference type="PROSITE" id="PS50878">
    <property type="entry name" value="RT_POL"/>
    <property type="match status" value="1"/>
</dbReference>
<dbReference type="AlphaFoldDB" id="A0A7K7VUN0"/>
<feature type="non-terminal residue" evidence="2">
    <location>
        <position position="1"/>
    </location>
</feature>
<evidence type="ECO:0000259" key="1">
    <source>
        <dbReference type="PROSITE" id="PS50878"/>
    </source>
</evidence>
<dbReference type="SUPFAM" id="SSF56672">
    <property type="entry name" value="DNA/RNA polymerases"/>
    <property type="match status" value="1"/>
</dbReference>
<name>A0A7K7VUN0_EUDEL</name>
<protein>
    <submittedName>
        <fullName evidence="2">POLR protein</fullName>
    </submittedName>
</protein>
<dbReference type="Pfam" id="PF00078">
    <property type="entry name" value="RVT_1"/>
    <property type="match status" value="1"/>
</dbReference>
<dbReference type="EMBL" id="VZSX01002211">
    <property type="protein sequence ID" value="NXA44332.1"/>
    <property type="molecule type" value="Genomic_DNA"/>
</dbReference>
<dbReference type="Proteomes" id="UP000533954">
    <property type="component" value="Unassembled WGS sequence"/>
</dbReference>
<sequence>KAFDTVGHQHIFQVLGQKGVDKHIIDLIRDLYTNCGTTVEVQGQRTREIKTLGGVKQGDPLSPVLFNLALDPLFCSLEKNGVGYKQGEQLVIPLAFADDLVLLSDSWEGRECNIKVVEDFCQQTRLRVQASK</sequence>
<dbReference type="InterPro" id="IPR000477">
    <property type="entry name" value="RT_dom"/>
</dbReference>
<evidence type="ECO:0000313" key="3">
    <source>
        <dbReference type="Proteomes" id="UP000533954"/>
    </source>
</evidence>
<organism evidence="2 3">
    <name type="scientific">Eudromia elegans</name>
    <name type="common">Elegant crested-tinamou</name>
    <dbReference type="NCBI Taxonomy" id="8805"/>
    <lineage>
        <taxon>Eukaryota</taxon>
        <taxon>Metazoa</taxon>
        <taxon>Chordata</taxon>
        <taxon>Craniata</taxon>
        <taxon>Vertebrata</taxon>
        <taxon>Euteleostomi</taxon>
        <taxon>Archelosauria</taxon>
        <taxon>Archosauria</taxon>
        <taxon>Dinosauria</taxon>
        <taxon>Saurischia</taxon>
        <taxon>Theropoda</taxon>
        <taxon>Coelurosauria</taxon>
        <taxon>Aves</taxon>
        <taxon>Palaeognathae</taxon>
        <taxon>Tinamiformes</taxon>
        <taxon>Tinamidae</taxon>
        <taxon>Eudromia</taxon>
    </lineage>
</organism>
<reference evidence="2 3" key="1">
    <citation type="submission" date="2019-09" db="EMBL/GenBank/DDBJ databases">
        <title>Bird 10,000 Genomes (B10K) Project - Family phase.</title>
        <authorList>
            <person name="Zhang G."/>
        </authorList>
    </citation>
    <scope>NUCLEOTIDE SEQUENCE [LARGE SCALE GENOMIC DNA]</scope>
    <source>
        <strain evidence="2">B10K-LSUMZ-16893</strain>
    </source>
</reference>
<proteinExistence type="predicted"/>
<gene>
    <name evidence="2" type="primary">Pol_7</name>
    <name evidence="2" type="ORF">EUDELE_R14965</name>
</gene>
<keyword evidence="3" id="KW-1185">Reference proteome</keyword>
<comment type="caution">
    <text evidence="2">The sequence shown here is derived from an EMBL/GenBank/DDBJ whole genome shotgun (WGS) entry which is preliminary data.</text>
</comment>
<accession>A0A7K7VUN0</accession>
<dbReference type="InterPro" id="IPR043502">
    <property type="entry name" value="DNA/RNA_pol_sf"/>
</dbReference>
<feature type="non-terminal residue" evidence="2">
    <location>
        <position position="132"/>
    </location>
</feature>
<evidence type="ECO:0000313" key="2">
    <source>
        <dbReference type="EMBL" id="NXA44332.1"/>
    </source>
</evidence>
<dbReference type="OrthoDB" id="9902985at2759"/>
<dbReference type="PANTHER" id="PTHR19446">
    <property type="entry name" value="REVERSE TRANSCRIPTASES"/>
    <property type="match status" value="1"/>
</dbReference>